<organism evidence="7">
    <name type="scientific">Aphanomyces invadans</name>
    <dbReference type="NCBI Taxonomy" id="157072"/>
    <lineage>
        <taxon>Eukaryota</taxon>
        <taxon>Sar</taxon>
        <taxon>Stramenopiles</taxon>
        <taxon>Oomycota</taxon>
        <taxon>Saprolegniomycetes</taxon>
        <taxon>Saprolegniales</taxon>
        <taxon>Verrucalvaceae</taxon>
        <taxon>Aphanomyces</taxon>
    </lineage>
</organism>
<reference evidence="7" key="1">
    <citation type="submission" date="2013-12" db="EMBL/GenBank/DDBJ databases">
        <title>The Genome Sequence of Aphanomyces invadans NJM9701.</title>
        <authorList>
            <consortium name="The Broad Institute Genomics Platform"/>
            <person name="Russ C."/>
            <person name="Tyler B."/>
            <person name="van West P."/>
            <person name="Dieguez-Uribeondo J."/>
            <person name="Young S.K."/>
            <person name="Zeng Q."/>
            <person name="Gargeya S."/>
            <person name="Fitzgerald M."/>
            <person name="Abouelleil A."/>
            <person name="Alvarado L."/>
            <person name="Chapman S.B."/>
            <person name="Gainer-Dewar J."/>
            <person name="Goldberg J."/>
            <person name="Griggs A."/>
            <person name="Gujja S."/>
            <person name="Hansen M."/>
            <person name="Howarth C."/>
            <person name="Imamovic A."/>
            <person name="Ireland A."/>
            <person name="Larimer J."/>
            <person name="McCowan C."/>
            <person name="Murphy C."/>
            <person name="Pearson M."/>
            <person name="Poon T.W."/>
            <person name="Priest M."/>
            <person name="Roberts A."/>
            <person name="Saif S."/>
            <person name="Shea T."/>
            <person name="Sykes S."/>
            <person name="Wortman J."/>
            <person name="Nusbaum C."/>
            <person name="Birren B."/>
        </authorList>
    </citation>
    <scope>NUCLEOTIDE SEQUENCE [LARGE SCALE GENOMIC DNA]</scope>
    <source>
        <strain evidence="7">NJM9701</strain>
    </source>
</reference>
<sequence length="200" mass="23285">MVFYRHMEDHRRSIHHTTLVSFNLLLAATYAMAAAELHVRGRSAMVFDAEWPSWKTIAVQVALAILGANCVEYYWHRLLHTRFLYTRVHKVHHYYKRPRPFDDMYMHPVEGAAYFFILYGPPFVMSMHVVSFVIYMMVMGLFGVMDHSGLSFRIPLVYTSNDHATHHAKVHFNLGFPLPYWDILHGTHDGDFAALSSQQV</sequence>
<feature type="transmembrane region" description="Helical" evidence="5">
    <location>
        <begin position="57"/>
        <end position="75"/>
    </location>
</feature>
<dbReference type="Pfam" id="PF04116">
    <property type="entry name" value="FA_hydroxylase"/>
    <property type="match status" value="1"/>
</dbReference>
<accession>A0A024URC2</accession>
<dbReference type="STRING" id="157072.A0A024URC2"/>
<dbReference type="GO" id="GO:0008610">
    <property type="term" value="P:lipid biosynthetic process"/>
    <property type="evidence" value="ECO:0007669"/>
    <property type="project" value="InterPro"/>
</dbReference>
<dbReference type="AlphaFoldDB" id="A0A024URC2"/>
<dbReference type="RefSeq" id="XP_008864266.1">
    <property type="nucleotide sequence ID" value="XM_008866044.1"/>
</dbReference>
<dbReference type="GeneID" id="20079559"/>
<gene>
    <name evidence="7" type="ORF">H310_02509</name>
</gene>
<evidence type="ECO:0000256" key="2">
    <source>
        <dbReference type="ARBA" id="ARBA00022692"/>
    </source>
</evidence>
<dbReference type="GO" id="GO:0016020">
    <property type="term" value="C:membrane"/>
    <property type="evidence" value="ECO:0007669"/>
    <property type="project" value="UniProtKB-SubCell"/>
</dbReference>
<dbReference type="InterPro" id="IPR050307">
    <property type="entry name" value="Sterol_Desaturase_Related"/>
</dbReference>
<dbReference type="GO" id="GO:0005506">
    <property type="term" value="F:iron ion binding"/>
    <property type="evidence" value="ECO:0007669"/>
    <property type="project" value="InterPro"/>
</dbReference>
<dbReference type="InterPro" id="IPR006694">
    <property type="entry name" value="Fatty_acid_hydroxylase"/>
</dbReference>
<dbReference type="OrthoDB" id="408954at2759"/>
<keyword evidence="2 5" id="KW-0812">Transmembrane</keyword>
<keyword evidence="4 5" id="KW-0472">Membrane</keyword>
<evidence type="ECO:0000256" key="3">
    <source>
        <dbReference type="ARBA" id="ARBA00022989"/>
    </source>
</evidence>
<dbReference type="EMBL" id="KI913954">
    <property type="protein sequence ID" value="ETW08173.1"/>
    <property type="molecule type" value="Genomic_DNA"/>
</dbReference>
<evidence type="ECO:0000256" key="1">
    <source>
        <dbReference type="ARBA" id="ARBA00004370"/>
    </source>
</evidence>
<name>A0A024URC2_9STRA</name>
<evidence type="ECO:0000256" key="5">
    <source>
        <dbReference type="SAM" id="Phobius"/>
    </source>
</evidence>
<dbReference type="VEuPathDB" id="FungiDB:H310_02509"/>
<proteinExistence type="predicted"/>
<evidence type="ECO:0000259" key="6">
    <source>
        <dbReference type="Pfam" id="PF04116"/>
    </source>
</evidence>
<dbReference type="eggNOG" id="KOG0873">
    <property type="taxonomic scope" value="Eukaryota"/>
</dbReference>
<evidence type="ECO:0000313" key="7">
    <source>
        <dbReference type="EMBL" id="ETW08173.1"/>
    </source>
</evidence>
<evidence type="ECO:0000256" key="4">
    <source>
        <dbReference type="ARBA" id="ARBA00023136"/>
    </source>
</evidence>
<comment type="subcellular location">
    <subcellularLocation>
        <location evidence="1">Membrane</location>
    </subcellularLocation>
</comment>
<feature type="domain" description="Fatty acid hydroxylase" evidence="6">
    <location>
        <begin position="62"/>
        <end position="187"/>
    </location>
</feature>
<protein>
    <recommendedName>
        <fullName evidence="6">Fatty acid hydroxylase domain-containing protein</fullName>
    </recommendedName>
</protein>
<keyword evidence="3 5" id="KW-1133">Transmembrane helix</keyword>
<dbReference type="PANTHER" id="PTHR11863">
    <property type="entry name" value="STEROL DESATURASE"/>
    <property type="match status" value="1"/>
</dbReference>
<dbReference type="GO" id="GO:0016491">
    <property type="term" value="F:oxidoreductase activity"/>
    <property type="evidence" value="ECO:0007669"/>
    <property type="project" value="InterPro"/>
</dbReference>